<dbReference type="CDD" id="cd03316">
    <property type="entry name" value="MR_like"/>
    <property type="match status" value="1"/>
</dbReference>
<gene>
    <name evidence="2" type="ORF">AAGT95_02140</name>
</gene>
<organism evidence="2 3">
    <name type="scientific">Salinicola lusitanus</name>
    <dbReference type="NCBI Taxonomy" id="1949085"/>
    <lineage>
        <taxon>Bacteria</taxon>
        <taxon>Pseudomonadati</taxon>
        <taxon>Pseudomonadota</taxon>
        <taxon>Gammaproteobacteria</taxon>
        <taxon>Oceanospirillales</taxon>
        <taxon>Halomonadaceae</taxon>
        <taxon>Salinicola</taxon>
    </lineage>
</organism>
<dbReference type="Proteomes" id="UP001453229">
    <property type="component" value="Chromosome"/>
</dbReference>
<keyword evidence="3" id="KW-1185">Reference proteome</keyword>
<dbReference type="SMART" id="SM00922">
    <property type="entry name" value="MR_MLE"/>
    <property type="match status" value="1"/>
</dbReference>
<name>A0ABZ3CUD5_9GAMM</name>
<evidence type="ECO:0000313" key="2">
    <source>
        <dbReference type="EMBL" id="XAD54798.1"/>
    </source>
</evidence>
<dbReference type="InterPro" id="IPR034593">
    <property type="entry name" value="DgoD-like"/>
</dbReference>
<sequence>MTKGNIITEVRIREVRVTARTLWRHVLVATREGLVGIGEATFDAAPADMNRRLSRAGEALVGKTSDEETLAALASLTQGDMADATIFSALDQALTDLRGQQAEKPCFLLLRDEAKAFPVALYANINRKTRSRRAEEFAANALEAEREGFQAVKLAPFDALTPELAETEQGQSLIAAGIERIAAVANAVSPRTALQVDCHWRFSPRAASRLIDELAELGVRWLECPLPETVANIDDLARLRRQANAAGMRLAGLENLCGWERFEPFVSGGCYDVVMPDIKHCGGYRSMLEIARRAEQHGVAVSPHNPSGPICHQASVHATTAIGGHERLEIQWRETPMFESITTPGAAFDNAISRASESPGLGMTLMATES</sequence>
<dbReference type="InterPro" id="IPR029017">
    <property type="entry name" value="Enolase-like_N"/>
</dbReference>
<dbReference type="RefSeq" id="WP_342595370.1">
    <property type="nucleotide sequence ID" value="NZ_CP151919.1"/>
</dbReference>
<dbReference type="Pfam" id="PF02746">
    <property type="entry name" value="MR_MLE_N"/>
    <property type="match status" value="1"/>
</dbReference>
<dbReference type="SFLD" id="SFLDS00001">
    <property type="entry name" value="Enolase"/>
    <property type="match status" value="1"/>
</dbReference>
<dbReference type="InterPro" id="IPR013342">
    <property type="entry name" value="Mandelate_racemase_C"/>
</dbReference>
<dbReference type="Gene3D" id="3.20.20.120">
    <property type="entry name" value="Enolase-like C-terminal domain"/>
    <property type="match status" value="1"/>
</dbReference>
<dbReference type="Pfam" id="PF13378">
    <property type="entry name" value="MR_MLE_C"/>
    <property type="match status" value="1"/>
</dbReference>
<dbReference type="SUPFAM" id="SSF51604">
    <property type="entry name" value="Enolase C-terminal domain-like"/>
    <property type="match status" value="1"/>
</dbReference>
<dbReference type="SUPFAM" id="SSF54826">
    <property type="entry name" value="Enolase N-terminal domain-like"/>
    <property type="match status" value="1"/>
</dbReference>
<protein>
    <submittedName>
        <fullName evidence="2">Mandelate racemase/muconate lactonizing enzyme family protein</fullName>
    </submittedName>
</protein>
<feature type="domain" description="Mandelate racemase/muconate lactonizing enzyme C-terminal" evidence="1">
    <location>
        <begin position="134"/>
        <end position="246"/>
    </location>
</feature>
<dbReference type="InterPro" id="IPR036849">
    <property type="entry name" value="Enolase-like_C_sf"/>
</dbReference>
<dbReference type="EMBL" id="CP151919">
    <property type="protein sequence ID" value="XAD54798.1"/>
    <property type="molecule type" value="Genomic_DNA"/>
</dbReference>
<proteinExistence type="predicted"/>
<reference evidence="2 3" key="1">
    <citation type="submission" date="2024-04" db="EMBL/GenBank/DDBJ databases">
        <title>Salinicola lusitanus LLJ914,a marine bacterium isolated from the Okinawa Trough.</title>
        <authorList>
            <person name="Li J."/>
        </authorList>
    </citation>
    <scope>NUCLEOTIDE SEQUENCE [LARGE SCALE GENOMIC DNA]</scope>
    <source>
        <strain evidence="2 3">LLJ914</strain>
    </source>
</reference>
<evidence type="ECO:0000259" key="1">
    <source>
        <dbReference type="SMART" id="SM00922"/>
    </source>
</evidence>
<dbReference type="InterPro" id="IPR029065">
    <property type="entry name" value="Enolase_C-like"/>
</dbReference>
<dbReference type="Gene3D" id="3.30.390.10">
    <property type="entry name" value="Enolase-like, N-terminal domain"/>
    <property type="match status" value="1"/>
</dbReference>
<dbReference type="InterPro" id="IPR013341">
    <property type="entry name" value="Mandelate_racemase_N_dom"/>
</dbReference>
<evidence type="ECO:0000313" key="3">
    <source>
        <dbReference type="Proteomes" id="UP001453229"/>
    </source>
</evidence>
<dbReference type="PANTHER" id="PTHR48080">
    <property type="entry name" value="D-GALACTONATE DEHYDRATASE-RELATED"/>
    <property type="match status" value="1"/>
</dbReference>
<accession>A0ABZ3CUD5</accession>